<dbReference type="AlphaFoldDB" id="A0A1G2SYV9"/>
<accession>A0A1G2SYV9</accession>
<dbReference type="Proteomes" id="UP000177746">
    <property type="component" value="Unassembled WGS sequence"/>
</dbReference>
<gene>
    <name evidence="1" type="ORF">A2665_01205</name>
</gene>
<organism evidence="1 2">
    <name type="scientific">Candidatus Zambryskibacteria bacterium RIFCSPHIGHO2_01_FULL_46_30</name>
    <dbReference type="NCBI Taxonomy" id="1802739"/>
    <lineage>
        <taxon>Bacteria</taxon>
        <taxon>Candidatus Zambryskiibacteriota</taxon>
    </lineage>
</organism>
<comment type="caution">
    <text evidence="1">The sequence shown here is derived from an EMBL/GenBank/DDBJ whole genome shotgun (WGS) entry which is preliminary data.</text>
</comment>
<proteinExistence type="predicted"/>
<evidence type="ECO:0008006" key="3">
    <source>
        <dbReference type="Google" id="ProtNLM"/>
    </source>
</evidence>
<protein>
    <recommendedName>
        <fullName evidence="3">SipW-cognate class signal peptide</fullName>
    </recommendedName>
</protein>
<evidence type="ECO:0000313" key="2">
    <source>
        <dbReference type="Proteomes" id="UP000177746"/>
    </source>
</evidence>
<dbReference type="InterPro" id="IPR023833">
    <property type="entry name" value="Signal_pept_SipW-depend-type"/>
</dbReference>
<evidence type="ECO:0000313" key="1">
    <source>
        <dbReference type="EMBL" id="OHA90183.1"/>
    </source>
</evidence>
<dbReference type="NCBIfam" id="TIGR04088">
    <property type="entry name" value="cognate_SipW"/>
    <property type="match status" value="1"/>
</dbReference>
<dbReference type="EMBL" id="MHVI01000034">
    <property type="protein sequence ID" value="OHA90183.1"/>
    <property type="molecule type" value="Genomic_DNA"/>
</dbReference>
<sequence length="423" mass="45483">MKKILLSLGMIVFVGAVVIGATGAFFSDTETSTGNTFTAGAIDLGVDNTSYYNGAFNEGTSWEIDWDMSEEIPHQFFNFADLKPGDWGEDTISLHVNNNDSYLCADVTLTKNDDVSSTEPELEVDVPNTDSIFDGELASHLRFTWWADDGDNVLENDENPIHQNVPLGTGSVALADSNVNIWNEEEGGGPLPGGDVRYIGKAWCFGNATLTPYQQDSLGGGQNNGPDVRPIVCDGSQEGNETQTDSVMADIGFRAVQSRNNPNFVCSTATPNPHALRLENETEVTGGPWIVHSGDEIYADLTWTGDAEEFNYTLNGQGLTANTDYNLIYYADGWPGNNPGAFIGKHTTDGAGVIAGTGSPNLGIDLPTLPDGNFAVGAKIWLVRSADYNSGNPSTGPMTAWNPSQYLFEGNVYIHYDDTNSPS</sequence>
<reference evidence="1 2" key="1">
    <citation type="journal article" date="2016" name="Nat. Commun.">
        <title>Thousands of microbial genomes shed light on interconnected biogeochemical processes in an aquifer system.</title>
        <authorList>
            <person name="Anantharaman K."/>
            <person name="Brown C.T."/>
            <person name="Hug L.A."/>
            <person name="Sharon I."/>
            <person name="Castelle C.J."/>
            <person name="Probst A.J."/>
            <person name="Thomas B.C."/>
            <person name="Singh A."/>
            <person name="Wilkins M.J."/>
            <person name="Karaoz U."/>
            <person name="Brodie E.L."/>
            <person name="Williams K.H."/>
            <person name="Hubbard S.S."/>
            <person name="Banfield J.F."/>
        </authorList>
    </citation>
    <scope>NUCLEOTIDE SEQUENCE [LARGE SCALE GENOMIC DNA]</scope>
</reference>
<name>A0A1G2SYV9_9BACT</name>